<dbReference type="AlphaFoldDB" id="A0A7C9RFN6"/>
<name>A0A7C9RFN6_9BRAD</name>
<dbReference type="Proteomes" id="UP000480266">
    <property type="component" value="Unassembled WGS sequence"/>
</dbReference>
<reference evidence="1" key="1">
    <citation type="submission" date="2020-02" db="EMBL/GenBank/DDBJ databases">
        <title>Draft genome sequence of Candidatus Afipia apatlaquensis IBT-C3, a potential strain for decolorization of textile dyes.</title>
        <authorList>
            <person name="Sanchez-Reyes A."/>
            <person name="Breton-Deval L."/>
            <person name="Mangelson H."/>
            <person name="Sanchez-Flores A."/>
        </authorList>
    </citation>
    <scope>NUCLEOTIDE SEQUENCE [LARGE SCALE GENOMIC DNA]</scope>
    <source>
        <strain evidence="1">IBT-C3</strain>
    </source>
</reference>
<sequence length="86" mass="9768">APMGRLPISQSIEQMKMLSPGERDAIAYMERLAADPDESRRYFTVGFHNTAVRAVFPKYGDPLQFDQQVLGSKDRGVEIQWPEPTK</sequence>
<evidence type="ECO:0000313" key="1">
    <source>
        <dbReference type="EMBL" id="NGX96098.1"/>
    </source>
</evidence>
<proteinExistence type="predicted"/>
<comment type="caution">
    <text evidence="1">The sequence shown here is derived from an EMBL/GenBank/DDBJ whole genome shotgun (WGS) entry which is preliminary data.</text>
</comment>
<feature type="non-terminal residue" evidence="1">
    <location>
        <position position="1"/>
    </location>
</feature>
<evidence type="ECO:0000313" key="2">
    <source>
        <dbReference type="Proteomes" id="UP000480266"/>
    </source>
</evidence>
<keyword evidence="2" id="KW-1185">Reference proteome</keyword>
<protein>
    <submittedName>
        <fullName evidence="1">Site-specific recombinase</fullName>
    </submittedName>
</protein>
<organism evidence="1 2">
    <name type="scientific">Candidatus Afipia apatlaquensis</name>
    <dbReference type="NCBI Taxonomy" id="2712852"/>
    <lineage>
        <taxon>Bacteria</taxon>
        <taxon>Pseudomonadati</taxon>
        <taxon>Pseudomonadota</taxon>
        <taxon>Alphaproteobacteria</taxon>
        <taxon>Hyphomicrobiales</taxon>
        <taxon>Nitrobacteraceae</taxon>
        <taxon>Afipia</taxon>
    </lineage>
</organism>
<gene>
    <name evidence="1" type="ORF">G4V63_13000</name>
</gene>
<accession>A0A7C9RFN6</accession>
<dbReference type="EMBL" id="JAAMRR010000680">
    <property type="protein sequence ID" value="NGX96098.1"/>
    <property type="molecule type" value="Genomic_DNA"/>
</dbReference>